<dbReference type="InterPro" id="IPR053842">
    <property type="entry name" value="NikA-like"/>
</dbReference>
<dbReference type="CDD" id="cd21631">
    <property type="entry name" value="RHH_CopG_NikR-like"/>
    <property type="match status" value="1"/>
</dbReference>
<dbReference type="Proteomes" id="UP001284901">
    <property type="component" value="Unassembled WGS sequence"/>
</dbReference>
<dbReference type="GeneID" id="92812906"/>
<comment type="caution">
    <text evidence="1">The sequence shown here is derived from an EMBL/GenBank/DDBJ whole genome shotgun (WGS) entry which is preliminary data.</text>
</comment>
<dbReference type="RefSeq" id="WP_087070319.1">
    <property type="nucleotide sequence ID" value="NZ_CAUPFC010000005.1"/>
</dbReference>
<dbReference type="EMBL" id="JAWNFY010000022">
    <property type="protein sequence ID" value="MDY5146900.1"/>
    <property type="molecule type" value="Genomic_DNA"/>
</dbReference>
<organism evidence="1 4">
    <name type="scientific">Actinotignum timonense</name>
    <dbReference type="NCBI Taxonomy" id="1870995"/>
    <lineage>
        <taxon>Bacteria</taxon>
        <taxon>Bacillati</taxon>
        <taxon>Actinomycetota</taxon>
        <taxon>Actinomycetes</taxon>
        <taxon>Actinomycetales</taxon>
        <taxon>Actinomycetaceae</taxon>
        <taxon>Actinotignum</taxon>
    </lineage>
</organism>
<sequence>MDETIKGIPVTEEQIQAWAAEAEAGYDVETLTKRGRGRPGRGTVPSQVVAVRFTPEEIKAIDARARELNVTRSELIREAVLA</sequence>
<dbReference type="EMBL" id="JAWNFV010000004">
    <property type="protein sequence ID" value="MDY5140216.1"/>
    <property type="molecule type" value="Genomic_DNA"/>
</dbReference>
<gene>
    <name evidence="1" type="ORF">R6G74_02635</name>
    <name evidence="2" type="ORF">R6P33_07725</name>
</gene>
<name>A0AAW9HJJ0_9ACTO</name>
<accession>A0AAW9HJJ0</accession>
<dbReference type="Proteomes" id="UP001288320">
    <property type="component" value="Unassembled WGS sequence"/>
</dbReference>
<evidence type="ECO:0000313" key="1">
    <source>
        <dbReference type="EMBL" id="MDY5140216.1"/>
    </source>
</evidence>
<evidence type="ECO:0000313" key="3">
    <source>
        <dbReference type="Proteomes" id="UP001284901"/>
    </source>
</evidence>
<reference evidence="1 3" key="1">
    <citation type="submission" date="2023-10" db="EMBL/GenBank/DDBJ databases">
        <title>Whole Genome based description of the genera Actinobaculum and Actinotignum reveals a complex phylogenetic relationship within the species included in the genus Actinotignum.</title>
        <authorList>
            <person name="Jensen C.S."/>
            <person name="Dargis R."/>
            <person name="Kemp M."/>
            <person name="Christensen J.J."/>
        </authorList>
    </citation>
    <scope>NUCLEOTIDE SEQUENCE</scope>
    <source>
        <strain evidence="2 3">SLA_B089</strain>
        <strain evidence="1">SLA_B245</strain>
    </source>
</reference>
<proteinExistence type="predicted"/>
<dbReference type="AlphaFoldDB" id="A0AAW9HJJ0"/>
<evidence type="ECO:0000313" key="2">
    <source>
        <dbReference type="EMBL" id="MDY5146900.1"/>
    </source>
</evidence>
<protein>
    <submittedName>
        <fullName evidence="1">CopG family transcriptional regulator</fullName>
    </submittedName>
</protein>
<dbReference type="Pfam" id="PF21983">
    <property type="entry name" value="NikA-like"/>
    <property type="match status" value="1"/>
</dbReference>
<keyword evidence="3" id="KW-1185">Reference proteome</keyword>
<evidence type="ECO:0000313" key="4">
    <source>
        <dbReference type="Proteomes" id="UP001288320"/>
    </source>
</evidence>